<evidence type="ECO:0000256" key="5">
    <source>
        <dbReference type="ARBA" id="ARBA00023742"/>
    </source>
</evidence>
<evidence type="ECO:0000313" key="10">
    <source>
        <dbReference type="EnsemblPlants" id="ORUFI06G17320.1"/>
    </source>
</evidence>
<keyword evidence="1" id="KW-0926">Vacuole</keyword>
<dbReference type="PANTHER" id="PTHR33454">
    <property type="entry name" value="PROLAMIN PPROL 14P"/>
    <property type="match status" value="1"/>
</dbReference>
<dbReference type="GO" id="GO:0045735">
    <property type="term" value="F:nutrient reservoir activity"/>
    <property type="evidence" value="ECO:0007669"/>
    <property type="project" value="UniProtKB-KW"/>
</dbReference>
<dbReference type="AlphaFoldDB" id="A0A0E0PYF2"/>
<dbReference type="CDD" id="cd00261">
    <property type="entry name" value="AAI_SS"/>
    <property type="match status" value="2"/>
</dbReference>
<evidence type="ECO:0000256" key="2">
    <source>
        <dbReference type="ARBA" id="ARBA00022729"/>
    </source>
</evidence>
<dbReference type="Gramene" id="ORUFI06G17320.1">
    <property type="protein sequence ID" value="ORUFI06G17320.1"/>
    <property type="gene ID" value="ORUFI06G17320"/>
</dbReference>
<keyword evidence="2 8" id="KW-0732">Signal</keyword>
<dbReference type="GO" id="GO:0033095">
    <property type="term" value="C:aleurone grain"/>
    <property type="evidence" value="ECO:0007669"/>
    <property type="project" value="UniProtKB-SubCell"/>
</dbReference>
<dbReference type="Gene3D" id="1.10.110.10">
    <property type="entry name" value="Plant lipid-transfer and hydrophobic proteins"/>
    <property type="match status" value="2"/>
</dbReference>
<keyword evidence="11" id="KW-1185">Reference proteome</keyword>
<evidence type="ECO:0000256" key="6">
    <source>
        <dbReference type="ARBA" id="ARBA00023770"/>
    </source>
</evidence>
<feature type="domain" description="Bifunctional inhibitor/plant lipid transfer protein/seed storage helical" evidence="9">
    <location>
        <begin position="189"/>
        <end position="282"/>
    </location>
</feature>
<evidence type="ECO:0000313" key="11">
    <source>
        <dbReference type="Proteomes" id="UP000008022"/>
    </source>
</evidence>
<accession>A0A0E0PYF2</accession>
<protein>
    <recommendedName>
        <fullName evidence="9">Bifunctional inhibitor/plant lipid transfer protein/seed storage helical domain-containing protein</fullName>
    </recommendedName>
</protein>
<dbReference type="HOGENOM" id="CLU_081977_1_0_1"/>
<sequence>MKIFVILSLLALAASSASAQFDACTYGQCQQQPFMQPIMNPCNEFVRQQCSPMSLPWEQSRRLQLSSCQVMRQQCCQQMRLMAQQYHCQAICTMVQSIMQQVQFDAGFVGEPQAQAQAQVALNLPSMCGVYPRYCSTPCKVATGHCAIKIFVILSLLALAASSASAQFDACTYGQSQQQPFMQPIINSCNEFVRRQCSPVSLLWEQSHRLQLSSCQVMRQQCCRRMRLMAQQYRCQAIFTMVQAIMQQLQLDASLFGVPQAQAQAQVALNLPSMCGVYPRYCNTPCIVATSRCGSW</sequence>
<comment type="similarity">
    <text evidence="7">Belongs to the prolamin family.</text>
</comment>
<dbReference type="InterPro" id="IPR001954">
    <property type="entry name" value="Glia_glutenin"/>
</dbReference>
<dbReference type="InterPro" id="IPR036312">
    <property type="entry name" value="Bifun_inhib/LTP/seed_sf"/>
</dbReference>
<dbReference type="EnsemblPlants" id="ORUFI06G17320.1">
    <property type="protein sequence ID" value="ORUFI06G17320.1"/>
    <property type="gene ID" value="ORUFI06G17320"/>
</dbReference>
<dbReference type="Proteomes" id="UP000008022">
    <property type="component" value="Unassembled WGS sequence"/>
</dbReference>
<organism evidence="10 11">
    <name type="scientific">Oryza rufipogon</name>
    <name type="common">Brownbeard rice</name>
    <name type="synonym">Asian wild rice</name>
    <dbReference type="NCBI Taxonomy" id="4529"/>
    <lineage>
        <taxon>Eukaryota</taxon>
        <taxon>Viridiplantae</taxon>
        <taxon>Streptophyta</taxon>
        <taxon>Embryophyta</taxon>
        <taxon>Tracheophyta</taxon>
        <taxon>Spermatophyta</taxon>
        <taxon>Magnoliopsida</taxon>
        <taxon>Liliopsida</taxon>
        <taxon>Poales</taxon>
        <taxon>Poaceae</taxon>
        <taxon>BOP clade</taxon>
        <taxon>Oryzoideae</taxon>
        <taxon>Oryzeae</taxon>
        <taxon>Oryzinae</taxon>
        <taxon>Oryza</taxon>
    </lineage>
</organism>
<comment type="subcellular location">
    <subcellularLocation>
        <location evidence="6">Vacuole</location>
        <location evidence="6">Aleurone grain</location>
    </subcellularLocation>
</comment>
<dbReference type="SMART" id="SM00499">
    <property type="entry name" value="AAI"/>
    <property type="match status" value="2"/>
</dbReference>
<reference evidence="10" key="2">
    <citation type="submission" date="2015-06" db="UniProtKB">
        <authorList>
            <consortium name="EnsemblPlants"/>
        </authorList>
    </citation>
    <scope>IDENTIFICATION</scope>
</reference>
<proteinExistence type="inferred from homology"/>
<dbReference type="SUPFAM" id="SSF47699">
    <property type="entry name" value="Bifunctional inhibitor/lipid-transfer protein/seed storage 2S albumin"/>
    <property type="match status" value="2"/>
</dbReference>
<keyword evidence="4" id="KW-0708">Seed storage protein</keyword>
<evidence type="ECO:0000256" key="3">
    <source>
        <dbReference type="ARBA" id="ARBA00022761"/>
    </source>
</evidence>
<evidence type="ECO:0000256" key="8">
    <source>
        <dbReference type="SAM" id="SignalP"/>
    </source>
</evidence>
<comment type="function">
    <text evidence="5">Seed storage protein; serves as a source of nitrogen, carbon and sulfur for the young developing seedling.</text>
</comment>
<dbReference type="PRINTS" id="PR00208">
    <property type="entry name" value="GLIADGLUTEN"/>
</dbReference>
<evidence type="ECO:0000256" key="4">
    <source>
        <dbReference type="ARBA" id="ARBA00023129"/>
    </source>
</evidence>
<name>A0A0E0PYF2_ORYRU</name>
<evidence type="ECO:0000256" key="1">
    <source>
        <dbReference type="ARBA" id="ARBA00022554"/>
    </source>
</evidence>
<evidence type="ECO:0000259" key="9">
    <source>
        <dbReference type="SMART" id="SM00499"/>
    </source>
</evidence>
<evidence type="ECO:0000256" key="7">
    <source>
        <dbReference type="ARBA" id="ARBA00023784"/>
    </source>
</evidence>
<feature type="signal peptide" evidence="8">
    <location>
        <begin position="1"/>
        <end position="19"/>
    </location>
</feature>
<feature type="chain" id="PRO_5002370742" description="Bifunctional inhibitor/plant lipid transfer protein/seed storage helical domain-containing protein" evidence="8">
    <location>
        <begin position="20"/>
        <end position="296"/>
    </location>
</feature>
<dbReference type="InterPro" id="IPR016140">
    <property type="entry name" value="Bifunc_inhib/LTP/seed_store"/>
</dbReference>
<keyword evidence="3" id="KW-0758">Storage protein</keyword>
<dbReference type="OMA" id="INSCNEF"/>
<feature type="domain" description="Bifunctional inhibitor/plant lipid transfer protein/seed storage helical" evidence="9">
    <location>
        <begin position="42"/>
        <end position="135"/>
    </location>
</feature>
<reference evidence="11" key="1">
    <citation type="submission" date="2013-06" db="EMBL/GenBank/DDBJ databases">
        <authorList>
            <person name="Zhao Q."/>
        </authorList>
    </citation>
    <scope>NUCLEOTIDE SEQUENCE</scope>
    <source>
        <strain evidence="11">cv. W1943</strain>
    </source>
</reference>
<dbReference type="Pfam" id="PF13016">
    <property type="entry name" value="Gliadin"/>
    <property type="match status" value="2"/>
</dbReference>
<dbReference type="PANTHER" id="PTHR33454:SF19">
    <property type="entry name" value="PROLAMIN PPROL 14P"/>
    <property type="match status" value="1"/>
</dbReference>
<dbReference type="eggNOG" id="ENOG502R75U">
    <property type="taxonomic scope" value="Eukaryota"/>
</dbReference>